<dbReference type="InterPro" id="IPR000878">
    <property type="entry name" value="4pyrrol_Mease"/>
</dbReference>
<proteinExistence type="inferred from homology"/>
<dbReference type="Gene3D" id="3.40.1010.10">
    <property type="entry name" value="Cobalt-precorrin-4 Transmethylase, Domain 1"/>
    <property type="match status" value="1"/>
</dbReference>
<comment type="catalytic activity">
    <reaction evidence="6">
        <text>cytidine(1402) in 16S rRNA + S-adenosyl-L-methionine = 2'-O-methylcytidine(1402) in 16S rRNA + S-adenosyl-L-homocysteine + H(+)</text>
        <dbReference type="Rhea" id="RHEA:42924"/>
        <dbReference type="Rhea" id="RHEA-COMP:10285"/>
        <dbReference type="Rhea" id="RHEA-COMP:10286"/>
        <dbReference type="ChEBI" id="CHEBI:15378"/>
        <dbReference type="ChEBI" id="CHEBI:57856"/>
        <dbReference type="ChEBI" id="CHEBI:59789"/>
        <dbReference type="ChEBI" id="CHEBI:74495"/>
        <dbReference type="ChEBI" id="CHEBI:82748"/>
        <dbReference type="EC" id="2.1.1.198"/>
    </reaction>
</comment>
<accession>A0A7V3PTJ2</accession>
<reference evidence="8" key="1">
    <citation type="journal article" date="2020" name="mSystems">
        <title>Genome- and Community-Level Interaction Insights into Carbon Utilization and Element Cycling Functions of Hydrothermarchaeota in Hydrothermal Sediment.</title>
        <authorList>
            <person name="Zhou Z."/>
            <person name="Liu Y."/>
            <person name="Xu W."/>
            <person name="Pan J."/>
            <person name="Luo Z.H."/>
            <person name="Li M."/>
        </authorList>
    </citation>
    <scope>NUCLEOTIDE SEQUENCE [LARGE SCALE GENOMIC DNA]</scope>
    <source>
        <strain evidence="8">SpSt-914</strain>
    </source>
</reference>
<comment type="caution">
    <text evidence="8">The sequence shown here is derived from an EMBL/GenBank/DDBJ whole genome shotgun (WGS) entry which is preliminary data.</text>
</comment>
<dbReference type="InterPro" id="IPR014776">
    <property type="entry name" value="4pyrrole_Mease_sub2"/>
</dbReference>
<dbReference type="NCBIfam" id="TIGR00096">
    <property type="entry name" value="16S rRNA (cytidine(1402)-2'-O)-methyltransferase"/>
    <property type="match status" value="1"/>
</dbReference>
<dbReference type="PANTHER" id="PTHR46111:SF1">
    <property type="entry name" value="RIBOSOMAL RNA SMALL SUBUNIT METHYLTRANSFERASE I"/>
    <property type="match status" value="1"/>
</dbReference>
<comment type="function">
    <text evidence="6">Catalyzes the 2'-O-methylation of the ribose of cytidine 1402 (C1402) in 16S rRNA.</text>
</comment>
<evidence type="ECO:0000313" key="8">
    <source>
        <dbReference type="EMBL" id="HGD13244.1"/>
    </source>
</evidence>
<keyword evidence="5 6" id="KW-0949">S-adenosyl-L-methionine</keyword>
<dbReference type="FunFam" id="3.40.1010.10:FF:000007">
    <property type="entry name" value="Ribosomal RNA small subunit methyltransferase I"/>
    <property type="match status" value="1"/>
</dbReference>
<dbReference type="GO" id="GO:0070677">
    <property type="term" value="F:rRNA (cytosine-2'-O-)-methyltransferase activity"/>
    <property type="evidence" value="ECO:0007669"/>
    <property type="project" value="UniProtKB-UniRule"/>
</dbReference>
<evidence type="ECO:0000256" key="2">
    <source>
        <dbReference type="ARBA" id="ARBA00022552"/>
    </source>
</evidence>
<comment type="subcellular location">
    <subcellularLocation>
        <location evidence="6">Cytoplasm</location>
    </subcellularLocation>
</comment>
<keyword evidence="3 6" id="KW-0489">Methyltransferase</keyword>
<keyword evidence="4 6" id="KW-0808">Transferase</keyword>
<dbReference type="PANTHER" id="PTHR46111">
    <property type="entry name" value="RIBOSOMAL RNA SMALL SUBUNIT METHYLTRANSFERASE I"/>
    <property type="match status" value="1"/>
</dbReference>
<sequence>MDTPESITPGLYIVSTPIGNLGDITQRALKVLAQVDLIACEDTRRTGILLKHFGIENRLVSYNEYNKLRRTPEILELLAKQKAVALVSDAGTPGISDPGFYLIRAAIEKNIRVIPVPGASALLAALVVSGLPSDRFVFEGFLPKRAGRRNKRLRVLVNESRTMVFCESARRVRRLLNEILTVLGDRRVVVCRELTKKYEEVIRGRVSELLELLAARELKGEVVVVVGGYEERDEE</sequence>
<dbReference type="PROSITE" id="PS01296">
    <property type="entry name" value="RSMI"/>
    <property type="match status" value="1"/>
</dbReference>
<dbReference type="HAMAP" id="MF_01877">
    <property type="entry name" value="16SrRNA_methyltr_I"/>
    <property type="match status" value="1"/>
</dbReference>
<dbReference type="InterPro" id="IPR008189">
    <property type="entry name" value="rRNA_ssu_MeTfrase_I"/>
</dbReference>
<dbReference type="FunFam" id="3.30.950.10:FF:000002">
    <property type="entry name" value="Ribosomal RNA small subunit methyltransferase I"/>
    <property type="match status" value="1"/>
</dbReference>
<dbReference type="InterPro" id="IPR014777">
    <property type="entry name" value="4pyrrole_Mease_sub1"/>
</dbReference>
<name>A0A7V3PTJ2_UNCW3</name>
<feature type="domain" description="Tetrapyrrole methylase" evidence="7">
    <location>
        <begin position="11"/>
        <end position="209"/>
    </location>
</feature>
<organism evidence="8">
    <name type="scientific">candidate division WOR-3 bacterium</name>
    <dbReference type="NCBI Taxonomy" id="2052148"/>
    <lineage>
        <taxon>Bacteria</taxon>
        <taxon>Bacteria division WOR-3</taxon>
    </lineage>
</organism>
<dbReference type="AlphaFoldDB" id="A0A7V3PTJ2"/>
<comment type="similarity">
    <text evidence="6">Belongs to the methyltransferase superfamily. RsmI family.</text>
</comment>
<dbReference type="Gene3D" id="3.30.950.10">
    <property type="entry name" value="Methyltransferase, Cobalt-precorrin-4 Transmethylase, Domain 2"/>
    <property type="match status" value="1"/>
</dbReference>
<dbReference type="Pfam" id="PF00590">
    <property type="entry name" value="TP_methylase"/>
    <property type="match status" value="1"/>
</dbReference>
<evidence type="ECO:0000256" key="6">
    <source>
        <dbReference type="HAMAP-Rule" id="MF_01877"/>
    </source>
</evidence>
<dbReference type="InterPro" id="IPR018063">
    <property type="entry name" value="SAM_MeTrfase_RsmI_CS"/>
</dbReference>
<evidence type="ECO:0000256" key="4">
    <source>
        <dbReference type="ARBA" id="ARBA00022679"/>
    </source>
</evidence>
<dbReference type="CDD" id="cd11648">
    <property type="entry name" value="RsmI"/>
    <property type="match status" value="1"/>
</dbReference>
<evidence type="ECO:0000259" key="7">
    <source>
        <dbReference type="Pfam" id="PF00590"/>
    </source>
</evidence>
<evidence type="ECO:0000256" key="5">
    <source>
        <dbReference type="ARBA" id="ARBA00022691"/>
    </source>
</evidence>
<dbReference type="InterPro" id="IPR035996">
    <property type="entry name" value="4pyrrol_Methylase_sf"/>
</dbReference>
<evidence type="ECO:0000256" key="3">
    <source>
        <dbReference type="ARBA" id="ARBA00022603"/>
    </source>
</evidence>
<dbReference type="SUPFAM" id="SSF53790">
    <property type="entry name" value="Tetrapyrrole methylase"/>
    <property type="match status" value="1"/>
</dbReference>
<dbReference type="PIRSF" id="PIRSF005917">
    <property type="entry name" value="MTase_YraL"/>
    <property type="match status" value="1"/>
</dbReference>
<gene>
    <name evidence="6 8" type="primary">rsmI</name>
    <name evidence="8" type="ORF">ENX16_04110</name>
</gene>
<evidence type="ECO:0000256" key="1">
    <source>
        <dbReference type="ARBA" id="ARBA00022490"/>
    </source>
</evidence>
<dbReference type="EMBL" id="DTMZ01000099">
    <property type="protein sequence ID" value="HGD13244.1"/>
    <property type="molecule type" value="Genomic_DNA"/>
</dbReference>
<dbReference type="EC" id="2.1.1.198" evidence="6"/>
<keyword evidence="1 6" id="KW-0963">Cytoplasm</keyword>
<dbReference type="GO" id="GO:0005737">
    <property type="term" value="C:cytoplasm"/>
    <property type="evidence" value="ECO:0007669"/>
    <property type="project" value="UniProtKB-SubCell"/>
</dbReference>
<protein>
    <recommendedName>
        <fullName evidence="6">Ribosomal RNA small subunit methyltransferase I</fullName>
        <ecNumber evidence="6">2.1.1.198</ecNumber>
    </recommendedName>
    <alternativeName>
        <fullName evidence="6">16S rRNA 2'-O-ribose C1402 methyltransferase</fullName>
    </alternativeName>
    <alternativeName>
        <fullName evidence="6">rRNA (cytidine-2'-O-)-methyltransferase RsmI</fullName>
    </alternativeName>
</protein>
<keyword evidence="2 6" id="KW-0698">rRNA processing</keyword>